<reference evidence="2" key="1">
    <citation type="journal article" date="2015" name="Nature">
        <title>Complex archaea that bridge the gap between prokaryotes and eukaryotes.</title>
        <authorList>
            <person name="Spang A."/>
            <person name="Saw J.H."/>
            <person name="Jorgensen S.L."/>
            <person name="Zaremba-Niedzwiedzka K."/>
            <person name="Martijn J."/>
            <person name="Lind A.E."/>
            <person name="van Eijk R."/>
            <person name="Schleper C."/>
            <person name="Guy L."/>
            <person name="Ettema T.J."/>
        </authorList>
    </citation>
    <scope>NUCLEOTIDE SEQUENCE</scope>
</reference>
<dbReference type="AlphaFoldDB" id="A0A0F9KKR0"/>
<dbReference type="SUPFAM" id="SSF53271">
    <property type="entry name" value="PRTase-like"/>
    <property type="match status" value="1"/>
</dbReference>
<dbReference type="InterPro" id="IPR029057">
    <property type="entry name" value="PRTase-like"/>
</dbReference>
<dbReference type="Gene3D" id="3.40.50.2020">
    <property type="match status" value="1"/>
</dbReference>
<evidence type="ECO:0000313" key="2">
    <source>
        <dbReference type="EMBL" id="KKM82724.1"/>
    </source>
</evidence>
<dbReference type="PANTHER" id="PTHR47505">
    <property type="entry name" value="DNA UTILIZATION PROTEIN YHGH"/>
    <property type="match status" value="1"/>
</dbReference>
<dbReference type="PANTHER" id="PTHR47505:SF1">
    <property type="entry name" value="DNA UTILIZATION PROTEIN YHGH"/>
    <property type="match status" value="1"/>
</dbReference>
<dbReference type="EMBL" id="LAZR01007817">
    <property type="protein sequence ID" value="KKM82724.1"/>
    <property type="molecule type" value="Genomic_DNA"/>
</dbReference>
<dbReference type="CDD" id="cd06223">
    <property type="entry name" value="PRTases_typeI"/>
    <property type="match status" value="1"/>
</dbReference>
<accession>A0A0F9KKR0</accession>
<evidence type="ECO:0000256" key="1">
    <source>
        <dbReference type="ARBA" id="ARBA00008007"/>
    </source>
</evidence>
<name>A0A0F9KKR0_9ZZZZ</name>
<dbReference type="InterPro" id="IPR000836">
    <property type="entry name" value="PRTase_dom"/>
</dbReference>
<protein>
    <recommendedName>
        <fullName evidence="3">Phosphoribosyltransferase domain-containing protein</fullName>
    </recommendedName>
</protein>
<gene>
    <name evidence="2" type="ORF">LCGC14_1316610</name>
</gene>
<evidence type="ECO:0008006" key="3">
    <source>
        <dbReference type="Google" id="ProtNLM"/>
    </source>
</evidence>
<comment type="caution">
    <text evidence="2">The sequence shown here is derived from an EMBL/GenBank/DDBJ whole genome shotgun (WGS) entry which is preliminary data.</text>
</comment>
<organism evidence="2">
    <name type="scientific">marine sediment metagenome</name>
    <dbReference type="NCBI Taxonomy" id="412755"/>
    <lineage>
        <taxon>unclassified sequences</taxon>
        <taxon>metagenomes</taxon>
        <taxon>ecological metagenomes</taxon>
    </lineage>
</organism>
<dbReference type="InterPro" id="IPR051910">
    <property type="entry name" value="ComF/GntX_DNA_util-trans"/>
</dbReference>
<comment type="similarity">
    <text evidence="1">Belongs to the ComF/GntX family.</text>
</comment>
<proteinExistence type="inferred from homology"/>
<sequence length="365" mass="42270">MTNLKDIYYLEGKIPINLIREPFCLKCMNQVDEGLTLCSSCSSLLDIVKEWYFNKVKALGVHNAYPIGDYKVSINILSELISLLKFKKGEIFKKYAGKLLADGLSYIFVQNIDLFKNTAYITIPPKFSREEKNQCIYIVNPFLKKLKKLGFKLVNIIEKTTKLKDTGKNKDKNLEERFTDIKGTHQIEVKDLHGKNVLIVDDVFTVGSTVWDLSRALKEVNAGEINILVAGRHMLFGKWPVPGLIDSKELNFDYLIIYFSNLDIDRDYRKVRNVKLKTLRMRNHETIVSVIAGSGQDYNLSIDLKNRIITHDCPNYINERKKIKKFCKHITKAFLDIKKESGEQYVTNILKSMYLNLDEWEFESD</sequence>